<name>A0A3D8IS54_9HELI</name>
<protein>
    <recommendedName>
        <fullName evidence="1">Penicillin-binding protein activator LpoB</fullName>
    </recommendedName>
</protein>
<evidence type="ECO:0000256" key="1">
    <source>
        <dbReference type="NCBIfam" id="TIGR02722"/>
    </source>
</evidence>
<evidence type="ECO:0000313" key="3">
    <source>
        <dbReference type="Proteomes" id="UP000256514"/>
    </source>
</evidence>
<organism evidence="2 3">
    <name type="scientific">Helicobacter equorum</name>
    <dbReference type="NCBI Taxonomy" id="361872"/>
    <lineage>
        <taxon>Bacteria</taxon>
        <taxon>Pseudomonadati</taxon>
        <taxon>Campylobacterota</taxon>
        <taxon>Epsilonproteobacteria</taxon>
        <taxon>Campylobacterales</taxon>
        <taxon>Helicobacteraceae</taxon>
        <taxon>Helicobacter</taxon>
    </lineage>
</organism>
<dbReference type="Proteomes" id="UP000256514">
    <property type="component" value="Unassembled WGS sequence"/>
</dbReference>
<dbReference type="Gene3D" id="3.40.50.10610">
    <property type="entry name" value="ABC-type transport auxiliary lipoprotein component"/>
    <property type="match status" value="1"/>
</dbReference>
<proteinExistence type="predicted"/>
<evidence type="ECO:0000313" key="2">
    <source>
        <dbReference type="EMBL" id="RDU68117.1"/>
    </source>
</evidence>
<dbReference type="PROSITE" id="PS51257">
    <property type="entry name" value="PROKAR_LIPOPROTEIN"/>
    <property type="match status" value="1"/>
</dbReference>
<comment type="caution">
    <text evidence="2">The sequence shown here is derived from an EMBL/GenBank/DDBJ whole genome shotgun (WGS) entry which is preliminary data.</text>
</comment>
<dbReference type="InterPro" id="IPR014094">
    <property type="entry name" value="LpoB"/>
</dbReference>
<dbReference type="AlphaFoldDB" id="A0A3D8IS54"/>
<reference evidence="2 3" key="1">
    <citation type="submission" date="2018-04" db="EMBL/GenBank/DDBJ databases">
        <title>Novel Campyloabacter and Helicobacter Species and Strains.</title>
        <authorList>
            <person name="Mannion A.J."/>
            <person name="Shen Z."/>
            <person name="Fox J.G."/>
        </authorList>
    </citation>
    <scope>NUCLEOTIDE SEQUENCE [LARGE SCALE GENOMIC DNA]</scope>
    <source>
        <strain evidence="2 3">MIT 12-6600</strain>
    </source>
</reference>
<sequence>MSKVIVALVGIVFFSACNNGPEYVDSADSRSYASMGLDYHDIESVVEKSVDSLLSSGYVQNIKQPKVLVISDIINDTMQNVDVEQLSRKITRNMRNSGKFKLSLAISGTGTSSDKMIDSVRKQTRGNEEFNQYSVIEKGQLQGAGLSLSGKIWQKNVKVNGKQRTDYFFLLTLVDLATGEVVWDDEANIIKVGSNKSVSW</sequence>
<dbReference type="OrthoDB" id="272776at2"/>
<keyword evidence="3" id="KW-1185">Reference proteome</keyword>
<dbReference type="Pfam" id="PF13036">
    <property type="entry name" value="LpoB"/>
    <property type="match status" value="1"/>
</dbReference>
<gene>
    <name evidence="2" type="ORF">CQA54_03950</name>
</gene>
<accession>A0A3D8IS54</accession>
<dbReference type="NCBIfam" id="TIGR02722">
    <property type="entry name" value="lp"/>
    <property type="match status" value="1"/>
</dbReference>
<dbReference type="EMBL" id="NXLT01000002">
    <property type="protein sequence ID" value="RDU68117.1"/>
    <property type="molecule type" value="Genomic_DNA"/>
</dbReference>